<dbReference type="EC" id="3.1.1.3" evidence="1"/>
<dbReference type="KEGG" id="ago:AGOS_AER454C"/>
<dbReference type="HOGENOM" id="CLU_032957_3_0_1"/>
<dbReference type="CDD" id="cd00519">
    <property type="entry name" value="Lipase_3"/>
    <property type="match status" value="1"/>
</dbReference>
<dbReference type="Pfam" id="PF01764">
    <property type="entry name" value="Lipase_3"/>
    <property type="match status" value="1"/>
</dbReference>
<keyword evidence="3" id="KW-0732">Signal</keyword>
<reference evidence="6" key="2">
    <citation type="journal article" date="2013" name="G3 (Bethesda)">
        <title>Genomes of Ashbya fungi isolated from insects reveal four mating-type loci, numerous translocations, lack of transposons, and distinct gene duplications.</title>
        <authorList>
            <person name="Dietrich F.S."/>
            <person name="Voegeli S."/>
            <person name="Kuo S."/>
            <person name="Philippsen P."/>
        </authorList>
    </citation>
    <scope>GENOME REANNOTATION</scope>
    <source>
        <strain evidence="6">ATCC 10895 / CBS 109.51 / FGSC 9923 / NRRL Y-1056</strain>
    </source>
</reference>
<evidence type="ECO:0000313" key="5">
    <source>
        <dbReference type="EMBL" id="AAS53133.1"/>
    </source>
</evidence>
<name>Q755R4_EREGS</name>
<feature type="signal peptide" evidence="3">
    <location>
        <begin position="1"/>
        <end position="17"/>
    </location>
</feature>
<dbReference type="InterPro" id="IPR029058">
    <property type="entry name" value="AB_hydrolase_fold"/>
</dbReference>
<dbReference type="GeneID" id="4621530"/>
<dbReference type="SUPFAM" id="SSF53474">
    <property type="entry name" value="alpha/beta-Hydrolases"/>
    <property type="match status" value="1"/>
</dbReference>
<dbReference type="InterPro" id="IPR051299">
    <property type="entry name" value="AB_hydrolase_lip/est"/>
</dbReference>
<dbReference type="RefSeq" id="NP_985309.1">
    <property type="nucleotide sequence ID" value="NM_210663.1"/>
</dbReference>
<dbReference type="Gene3D" id="3.40.50.1820">
    <property type="entry name" value="alpha/beta hydrolase"/>
    <property type="match status" value="1"/>
</dbReference>
<feature type="domain" description="Fungal lipase-type" evidence="4">
    <location>
        <begin position="92"/>
        <end position="243"/>
    </location>
</feature>
<dbReference type="AlphaFoldDB" id="Q755R4"/>
<proteinExistence type="predicted"/>
<keyword evidence="2" id="KW-0378">Hydrolase</keyword>
<dbReference type="GO" id="GO:0006629">
    <property type="term" value="P:lipid metabolic process"/>
    <property type="evidence" value="ECO:0007669"/>
    <property type="project" value="InterPro"/>
</dbReference>
<evidence type="ECO:0000313" key="6">
    <source>
        <dbReference type="Proteomes" id="UP000000591"/>
    </source>
</evidence>
<dbReference type="ESTHER" id="ashgo-q755r4">
    <property type="family name" value="Lipase_3"/>
</dbReference>
<evidence type="ECO:0000256" key="2">
    <source>
        <dbReference type="ARBA" id="ARBA00022801"/>
    </source>
</evidence>
<dbReference type="InterPro" id="IPR002921">
    <property type="entry name" value="Fungal_lipase-type"/>
</dbReference>
<dbReference type="InParanoid" id="Q755R4"/>
<dbReference type="GO" id="GO:0004806">
    <property type="term" value="F:triacylglycerol lipase activity"/>
    <property type="evidence" value="ECO:0007669"/>
    <property type="project" value="UniProtKB-EC"/>
</dbReference>
<dbReference type="PANTHER" id="PTHR46640:SF3">
    <property type="entry name" value="LIPASE LIH1-RELATED"/>
    <property type="match status" value="1"/>
</dbReference>
<evidence type="ECO:0000256" key="1">
    <source>
        <dbReference type="ARBA" id="ARBA00013279"/>
    </source>
</evidence>
<gene>
    <name evidence="5" type="ORF">AGOS_AER454C</name>
</gene>
<protein>
    <recommendedName>
        <fullName evidence="1">triacylglycerol lipase</fullName>
        <ecNumber evidence="1">3.1.1.3</ecNumber>
    </recommendedName>
</protein>
<organism evidence="5 6">
    <name type="scientific">Eremothecium gossypii (strain ATCC 10895 / CBS 109.51 / FGSC 9923 / NRRL Y-1056)</name>
    <name type="common">Yeast</name>
    <name type="synonym">Ashbya gossypii</name>
    <dbReference type="NCBI Taxonomy" id="284811"/>
    <lineage>
        <taxon>Eukaryota</taxon>
        <taxon>Fungi</taxon>
        <taxon>Dikarya</taxon>
        <taxon>Ascomycota</taxon>
        <taxon>Saccharomycotina</taxon>
        <taxon>Saccharomycetes</taxon>
        <taxon>Saccharomycetales</taxon>
        <taxon>Saccharomycetaceae</taxon>
        <taxon>Eremothecium</taxon>
    </lineage>
</organism>
<dbReference type="eggNOG" id="KOG4569">
    <property type="taxonomic scope" value="Eukaryota"/>
</dbReference>
<evidence type="ECO:0000256" key="3">
    <source>
        <dbReference type="SAM" id="SignalP"/>
    </source>
</evidence>
<dbReference type="OMA" id="NCLLEIC"/>
<dbReference type="PANTHER" id="PTHR46640">
    <property type="entry name" value="TRIACYLGLYCEROL LIPASE, PUTATIVE (AFU_ORTHOLOGUE AFUA_6G06510)-RELATED"/>
    <property type="match status" value="1"/>
</dbReference>
<evidence type="ECO:0000259" key="4">
    <source>
        <dbReference type="Pfam" id="PF01764"/>
    </source>
</evidence>
<sequence length="323" mass="36381">MFKFLLLLLPFFLHVHSFSDEMFDTLKYVSYLTNSVYCVNTLILTDPFHDGKWYMEQQGLNVVKVFDPDMTRGQFSCYSMIAINDTAKQISIIFRGSVTIQDWIVDFIFPGVPYQPLSGAGKCTGDCFVHSGVYEQFKLAYNDIYSAFKPVHDAHPDYEVIITGHSLGGGYAYLMAIELQLLGYKPLVVTYGGMRIGGADVNKWIDGLFNSEEVAKRVRNNESPRNAFYRVVQEFDIVPLVPPGPAYTHAGVQFTIRDDSSFWAPKSAVTFEGANPPLREIITNILLSGRMLDLLRAGSHVKYFRRLAIPCFQDSVSIDGTGR</sequence>
<keyword evidence="6" id="KW-1185">Reference proteome</keyword>
<dbReference type="EMBL" id="AE016818">
    <property type="protein sequence ID" value="AAS53133.1"/>
    <property type="molecule type" value="Genomic_DNA"/>
</dbReference>
<dbReference type="OrthoDB" id="4059120at2759"/>
<reference evidence="5 6" key="1">
    <citation type="journal article" date="2004" name="Science">
        <title>The Ashbya gossypii genome as a tool for mapping the ancient Saccharomyces cerevisiae genome.</title>
        <authorList>
            <person name="Dietrich F.S."/>
            <person name="Voegeli S."/>
            <person name="Brachat S."/>
            <person name="Lerch A."/>
            <person name="Gates K."/>
            <person name="Steiner S."/>
            <person name="Mohr C."/>
            <person name="Pohlmann R."/>
            <person name="Luedi P."/>
            <person name="Choi S."/>
            <person name="Wing R.A."/>
            <person name="Flavier A."/>
            <person name="Gaffney T.D."/>
            <person name="Philippsen P."/>
        </authorList>
    </citation>
    <scope>NUCLEOTIDE SEQUENCE [LARGE SCALE GENOMIC DNA]</scope>
    <source>
        <strain evidence="6">ATCC 10895 / CBS 109.51 / FGSC 9923 / NRRL Y-1056</strain>
    </source>
</reference>
<accession>Q755R4</accession>
<dbReference type="Proteomes" id="UP000000591">
    <property type="component" value="Chromosome V"/>
</dbReference>
<feature type="chain" id="PRO_5004286469" description="triacylglycerol lipase" evidence="3">
    <location>
        <begin position="18"/>
        <end position="323"/>
    </location>
</feature>